<sequence length="1004" mass="105609">MSGTSPARKFRSRTSEFLRGSSNQARQVQGVQGADHADDHERGRVVELDHDPSPKKRGSRIPFIGRGRKKSLQSDQSEVEGQEVQEGRASAATTRSRSLLDEQAGVLTAQPRASTSNPSLPTAQPTFGAKFAAHFSSGKSKGILSYSKSVKKRSKKSGTETDYASDSLAAGRSTSIDSKTSRRSRSATPRPSQSQPVARPPPVQPTITVTDTQGLDEFEGLFTKPRHKPKPLVNAPENPASPYHSDDAYLSSPTINSYPALPRLAGSDSHADPSSSNHPTSSSKRSSIASVASVSLSVRSGRQSAAREDALGMEKDLDSAEESEAISMLSMKSLPVASLRSRKSSSSSATVTSISIDKRRSNAVSRRNPAVSLGSSPPPSIPLPSPPLNTPPLVPPTPPPQVPLPNLPTDPGGSMYRRPRAHTISSSLSGSPAIPNSPPDSPPALPEESNKSSLRRHKTTTSPPSILVKSRSPTPPEASPDDTIVNRGSGSSSSSSSTPTLTKAPSPDLPHTPPPSPKFSPSPIADSDIGTATISQLRDALRLRNEQFDELVSFMQKRSEHHQLERKWLESKIASAETDKKVLEGRIISLERDASRRDKEIKGLTWLVTNSRSLADPAAAIRQIGLSARSAVGIEGTLSTSMSLSKSSSTSTMSTSGTGTPELATSDESSTRSLATVPTPSSSSVKLPIYRKMYIGTTHHDDSGVESSPAYLTSTSMDGEGEVVSAPETSRPSQYSFSTVSSLKPRRTMRKLKLVESVNSRAFGSSVGKGPTSSAPPLPISIPDDVPYLLKPNKRASSSASSASTPSPPMSPKSPDPILTNFPTSTGQQTPTLSAIPESPPTSSPGLSVSGDSKSKDRERKPSTSRISFSFSHSKHSSSSGRSSTSSGSIPSTSSPPGPPVPPKPKTPTKSSTKASSSTPTSQRLTPSEAYALNLKKGRPPSIAQVLNKGSETNSGSSQTTGSSPSTSLGLMEESFGGRSRALLGLAATSSTIKDVRTGVAEQS</sequence>
<feature type="compositionally biased region" description="Low complexity" evidence="1">
    <location>
        <begin position="796"/>
        <end position="805"/>
    </location>
</feature>
<feature type="compositionally biased region" description="Low complexity" evidence="1">
    <location>
        <begin position="274"/>
        <end position="300"/>
    </location>
</feature>
<feature type="compositionally biased region" description="Low complexity" evidence="1">
    <location>
        <begin position="640"/>
        <end position="660"/>
    </location>
</feature>
<feature type="compositionally biased region" description="Polar residues" evidence="1">
    <location>
        <begin position="20"/>
        <end position="30"/>
    </location>
</feature>
<feature type="compositionally biased region" description="Polar residues" evidence="1">
    <location>
        <begin position="666"/>
        <end position="682"/>
    </location>
</feature>
<feature type="compositionally biased region" description="Pro residues" evidence="1">
    <location>
        <begin position="806"/>
        <end position="815"/>
    </location>
</feature>
<gene>
    <name evidence="2" type="ORF">VKT23_001578</name>
</gene>
<feature type="compositionally biased region" description="Low complexity" evidence="1">
    <location>
        <begin position="950"/>
        <end position="970"/>
    </location>
</feature>
<feature type="compositionally biased region" description="Polar residues" evidence="1">
    <location>
        <begin position="727"/>
        <end position="742"/>
    </location>
</feature>
<feature type="region of interest" description="Disordered" evidence="1">
    <location>
        <begin position="142"/>
        <end position="324"/>
    </location>
</feature>
<feature type="compositionally biased region" description="Pro residues" evidence="1">
    <location>
        <begin position="376"/>
        <end position="408"/>
    </location>
</feature>
<feature type="compositionally biased region" description="Low complexity" evidence="1">
    <location>
        <begin position="908"/>
        <end position="922"/>
    </location>
</feature>
<evidence type="ECO:0000256" key="1">
    <source>
        <dbReference type="SAM" id="MobiDB-lite"/>
    </source>
</evidence>
<feature type="compositionally biased region" description="Polar residues" evidence="1">
    <location>
        <begin position="111"/>
        <end position="125"/>
    </location>
</feature>
<name>A0ABR1JZV2_9AGAR</name>
<feature type="compositionally biased region" description="Low complexity" evidence="1">
    <location>
        <begin position="337"/>
        <end position="355"/>
    </location>
</feature>
<feature type="compositionally biased region" description="Polar residues" evidence="1">
    <location>
        <begin position="821"/>
        <end position="833"/>
    </location>
</feature>
<feature type="region of interest" description="Disordered" evidence="1">
    <location>
        <begin position="337"/>
        <end position="530"/>
    </location>
</feature>
<dbReference type="EMBL" id="JBANRG010000002">
    <property type="protein sequence ID" value="KAK7470138.1"/>
    <property type="molecule type" value="Genomic_DNA"/>
</dbReference>
<feature type="compositionally biased region" description="Low complexity" evidence="1">
    <location>
        <begin position="864"/>
        <end position="893"/>
    </location>
</feature>
<accession>A0ABR1JZV2</accession>
<comment type="caution">
    <text evidence="2">The sequence shown here is derived from an EMBL/GenBank/DDBJ whole genome shotgun (WGS) entry which is preliminary data.</text>
</comment>
<feature type="region of interest" description="Disordered" evidence="1">
    <location>
        <begin position="640"/>
        <end position="682"/>
    </location>
</feature>
<evidence type="ECO:0008006" key="4">
    <source>
        <dbReference type="Google" id="ProtNLM"/>
    </source>
</evidence>
<feature type="compositionally biased region" description="Pro residues" evidence="1">
    <location>
        <begin position="507"/>
        <end position="520"/>
    </location>
</feature>
<protein>
    <recommendedName>
        <fullName evidence="4">Proteophosphoglycan ppg4</fullName>
    </recommendedName>
</protein>
<feature type="compositionally biased region" description="Basic and acidic residues" evidence="1">
    <location>
        <begin position="853"/>
        <end position="862"/>
    </location>
</feature>
<dbReference type="Proteomes" id="UP001498398">
    <property type="component" value="Unassembled WGS sequence"/>
</dbReference>
<feature type="compositionally biased region" description="Low complexity" evidence="1">
    <location>
        <begin position="488"/>
        <end position="497"/>
    </location>
</feature>
<organism evidence="2 3">
    <name type="scientific">Marasmiellus scandens</name>
    <dbReference type="NCBI Taxonomy" id="2682957"/>
    <lineage>
        <taxon>Eukaryota</taxon>
        <taxon>Fungi</taxon>
        <taxon>Dikarya</taxon>
        <taxon>Basidiomycota</taxon>
        <taxon>Agaricomycotina</taxon>
        <taxon>Agaricomycetes</taxon>
        <taxon>Agaricomycetidae</taxon>
        <taxon>Agaricales</taxon>
        <taxon>Marasmiineae</taxon>
        <taxon>Omphalotaceae</taxon>
        <taxon>Marasmiellus</taxon>
    </lineage>
</organism>
<reference evidence="2 3" key="1">
    <citation type="submission" date="2024-01" db="EMBL/GenBank/DDBJ databases">
        <title>A draft genome for the cacao thread blight pathogen Marasmiellus scandens.</title>
        <authorList>
            <person name="Baruah I.K."/>
            <person name="Leung J."/>
            <person name="Bukari Y."/>
            <person name="Amoako-Attah I."/>
            <person name="Meinhardt L.W."/>
            <person name="Bailey B.A."/>
            <person name="Cohen S.P."/>
        </authorList>
    </citation>
    <scope>NUCLEOTIDE SEQUENCE [LARGE SCALE GENOMIC DNA]</scope>
    <source>
        <strain evidence="2 3">GH-19</strain>
    </source>
</reference>
<feature type="region of interest" description="Disordered" evidence="1">
    <location>
        <begin position="698"/>
        <end position="743"/>
    </location>
</feature>
<feature type="compositionally biased region" description="Basic and acidic residues" evidence="1">
    <location>
        <begin position="35"/>
        <end position="54"/>
    </location>
</feature>
<feature type="compositionally biased region" description="Basic and acidic residues" evidence="1">
    <location>
        <begin position="305"/>
        <end position="318"/>
    </location>
</feature>
<evidence type="ECO:0000313" key="2">
    <source>
        <dbReference type="EMBL" id="KAK7470138.1"/>
    </source>
</evidence>
<evidence type="ECO:0000313" key="3">
    <source>
        <dbReference type="Proteomes" id="UP001498398"/>
    </source>
</evidence>
<feature type="region of interest" description="Disordered" evidence="1">
    <location>
        <begin position="762"/>
        <end position="974"/>
    </location>
</feature>
<feature type="compositionally biased region" description="Low complexity" evidence="1">
    <location>
        <begin position="186"/>
        <end position="196"/>
    </location>
</feature>
<feature type="compositionally biased region" description="Pro residues" evidence="1">
    <location>
        <begin position="435"/>
        <end position="445"/>
    </location>
</feature>
<feature type="compositionally biased region" description="Pro residues" evidence="1">
    <location>
        <begin position="894"/>
        <end position="906"/>
    </location>
</feature>
<keyword evidence="3" id="KW-1185">Reference proteome</keyword>
<proteinExistence type="predicted"/>
<feature type="region of interest" description="Disordered" evidence="1">
    <location>
        <begin position="1"/>
        <end position="125"/>
    </location>
</feature>